<evidence type="ECO:0000313" key="10">
    <source>
        <dbReference type="Proteomes" id="UP001140206"/>
    </source>
</evidence>
<evidence type="ECO:0000259" key="5">
    <source>
        <dbReference type="Pfam" id="PF00931"/>
    </source>
</evidence>
<evidence type="ECO:0000256" key="4">
    <source>
        <dbReference type="SAM" id="MobiDB-lite"/>
    </source>
</evidence>
<dbReference type="InterPro" id="IPR032675">
    <property type="entry name" value="LRR_dom_sf"/>
</dbReference>
<dbReference type="SUPFAM" id="SSF52058">
    <property type="entry name" value="L domain-like"/>
    <property type="match status" value="1"/>
</dbReference>
<protein>
    <submittedName>
        <fullName evidence="9">Disease resistance protein (CC-NBS-LRR class) family</fullName>
    </submittedName>
</protein>
<dbReference type="Gene3D" id="3.40.50.300">
    <property type="entry name" value="P-loop containing nucleotide triphosphate hydrolases"/>
    <property type="match status" value="1"/>
</dbReference>
<dbReference type="Gene3D" id="1.10.10.10">
    <property type="entry name" value="Winged helix-like DNA-binding domain superfamily/Winged helix DNA-binding domain"/>
    <property type="match status" value="1"/>
</dbReference>
<feature type="domain" description="Disease resistance R13L4/SHOC-2-like LRR" evidence="7">
    <location>
        <begin position="573"/>
        <end position="647"/>
    </location>
</feature>
<accession>A0AAV8H601</accession>
<feature type="domain" description="R13L1/DRL21-like LRR repeat region" evidence="8">
    <location>
        <begin position="686"/>
        <end position="797"/>
    </location>
</feature>
<keyword evidence="3" id="KW-0611">Plant defense</keyword>
<keyword evidence="1" id="KW-0433">Leucine-rich repeat</keyword>
<keyword evidence="2" id="KW-0677">Repeat</keyword>
<dbReference type="InterPro" id="IPR055414">
    <property type="entry name" value="LRR_R13L4/SHOC2-like"/>
</dbReference>
<dbReference type="Pfam" id="PF25019">
    <property type="entry name" value="LRR_R13L1-DRL21"/>
    <property type="match status" value="1"/>
</dbReference>
<dbReference type="InterPro" id="IPR002182">
    <property type="entry name" value="NB-ARC"/>
</dbReference>
<evidence type="ECO:0000313" key="9">
    <source>
        <dbReference type="EMBL" id="KAJ4813154.1"/>
    </source>
</evidence>
<reference evidence="9" key="1">
    <citation type="submission" date="2022-08" db="EMBL/GenBank/DDBJ databases">
        <authorList>
            <person name="Marques A."/>
        </authorList>
    </citation>
    <scope>NUCLEOTIDE SEQUENCE</scope>
    <source>
        <strain evidence="9">RhyPub2mFocal</strain>
        <tissue evidence="9">Leaves</tissue>
    </source>
</reference>
<feature type="domain" description="NB-ARC" evidence="5">
    <location>
        <begin position="193"/>
        <end position="343"/>
    </location>
</feature>
<comment type="caution">
    <text evidence="9">The sequence shown here is derived from an EMBL/GenBank/DDBJ whole genome shotgun (WGS) entry which is preliminary data.</text>
</comment>
<dbReference type="Pfam" id="PF23598">
    <property type="entry name" value="LRR_14"/>
    <property type="match status" value="1"/>
</dbReference>
<evidence type="ECO:0000256" key="3">
    <source>
        <dbReference type="ARBA" id="ARBA00022821"/>
    </source>
</evidence>
<evidence type="ECO:0000259" key="8">
    <source>
        <dbReference type="Pfam" id="PF25019"/>
    </source>
</evidence>
<proteinExistence type="predicted"/>
<feature type="compositionally biased region" description="Basic residues" evidence="4">
    <location>
        <begin position="1068"/>
        <end position="1077"/>
    </location>
</feature>
<feature type="region of interest" description="Disordered" evidence="4">
    <location>
        <begin position="1032"/>
        <end position="1077"/>
    </location>
</feature>
<feature type="domain" description="Disease resistance protein winged helix" evidence="6">
    <location>
        <begin position="434"/>
        <end position="503"/>
    </location>
</feature>
<dbReference type="Gene3D" id="3.80.10.10">
    <property type="entry name" value="Ribonuclease Inhibitor"/>
    <property type="match status" value="2"/>
</dbReference>
<name>A0AAV8H601_9POAL</name>
<evidence type="ECO:0000259" key="6">
    <source>
        <dbReference type="Pfam" id="PF23559"/>
    </source>
</evidence>
<dbReference type="GO" id="GO:0006952">
    <property type="term" value="P:defense response"/>
    <property type="evidence" value="ECO:0007669"/>
    <property type="project" value="UniProtKB-KW"/>
</dbReference>
<dbReference type="Pfam" id="PF23559">
    <property type="entry name" value="WHD_DRP"/>
    <property type="match status" value="1"/>
</dbReference>
<dbReference type="InterPro" id="IPR036388">
    <property type="entry name" value="WH-like_DNA-bd_sf"/>
</dbReference>
<feature type="compositionally biased region" description="Polar residues" evidence="4">
    <location>
        <begin position="1055"/>
        <end position="1065"/>
    </location>
</feature>
<dbReference type="SUPFAM" id="SSF52540">
    <property type="entry name" value="P-loop containing nucleoside triphosphate hydrolases"/>
    <property type="match status" value="1"/>
</dbReference>
<dbReference type="PRINTS" id="PR00364">
    <property type="entry name" value="DISEASERSIST"/>
</dbReference>
<dbReference type="InterPro" id="IPR056789">
    <property type="entry name" value="LRR_R13L1-DRL21"/>
</dbReference>
<organism evidence="9 10">
    <name type="scientific">Rhynchospora pubera</name>
    <dbReference type="NCBI Taxonomy" id="906938"/>
    <lineage>
        <taxon>Eukaryota</taxon>
        <taxon>Viridiplantae</taxon>
        <taxon>Streptophyta</taxon>
        <taxon>Embryophyta</taxon>
        <taxon>Tracheophyta</taxon>
        <taxon>Spermatophyta</taxon>
        <taxon>Magnoliopsida</taxon>
        <taxon>Liliopsida</taxon>
        <taxon>Poales</taxon>
        <taxon>Cyperaceae</taxon>
        <taxon>Cyperoideae</taxon>
        <taxon>Rhynchosporeae</taxon>
        <taxon>Rhynchospora</taxon>
    </lineage>
</organism>
<dbReference type="InterPro" id="IPR042197">
    <property type="entry name" value="Apaf_helical"/>
</dbReference>
<dbReference type="InterPro" id="IPR027417">
    <property type="entry name" value="P-loop_NTPase"/>
</dbReference>
<evidence type="ECO:0000256" key="1">
    <source>
        <dbReference type="ARBA" id="ARBA00022614"/>
    </source>
</evidence>
<dbReference type="EMBL" id="JAMFTS010000001">
    <property type="protein sequence ID" value="KAJ4813154.1"/>
    <property type="molecule type" value="Genomic_DNA"/>
</dbReference>
<evidence type="ECO:0000256" key="2">
    <source>
        <dbReference type="ARBA" id="ARBA00022737"/>
    </source>
</evidence>
<dbReference type="Proteomes" id="UP001140206">
    <property type="component" value="Chromosome 1"/>
</dbReference>
<evidence type="ECO:0000259" key="7">
    <source>
        <dbReference type="Pfam" id="PF23598"/>
    </source>
</evidence>
<sequence length="1077" mass="122527">MAEFWNKAIEFLATTIGQSAVDALWQNSAVSANISKLRATLPRARLLIERSECWRFRYKPIDELLPQVKEAVYEAEIRLDEYDSEKWRVEGANWKVPGELINNFKNWVGGFPAKVLSAQDAVEHMSEELEKICNNFSIPENPNEFSRTARPITSSDHPKIYGREKELDHAKSLLGVPKSDLFIGESSSIIAKKRKLVILPIVGMGGVGKTTLAQMVYKDKNVQSYFNLKVWVCVSDQFDLERLTKEIIQCATGNECNVTNLDLLQETLKNLVKYERILLVLDDIWSKDWQRLLGPMIEASDGSAVILTTRDPEHIECTGDDMNILDFIRLEGLEENIYWDFFKVCSGLEVDSENYIQLENIGREICSRLKGFPLAAITLGGLLRKRLDEQHWINIRDSKMWELKHGEHDIMPVLQLSYQYLPSHLKKCFSFCSLYPKDHEFTSIELAKLWIMYRFIPVQESLKRMEDIALGYFHELKNSCFFHYKDNSYGIEKFVIHDLMHDVCQSITKDECYCLEDENIGKISLNIYHIYVFDMNPVAAQNLRKMFKLKKLQSLVVSPYCSFGAIKSLCHGLKSIRRLSLPSSKIKKIPENIGNLKHLQYLDISDTQIQNLPDSFCTLYNLQHLDMLGCDQVLCFPNGSNKLTGLQIFRPPLHLLPHLSCIPNLSRAMQLYNVTYHVGNDGRNTIENLKHMTRVNGFLIIRNLENVSRKEAAEEAELNKKELDKLCLYWDDTWTNQESNKIHMEVLEGLRPHSNLTVLEIHGYKGQELSPSWMGSGLPNLRRILFNGCFNCTLSQLPRSITELEIRQCGMLTSLQDCLQPNLLPKLKSIYIGGKELVSLPVESFGEFVFLEYCSIKSCLNLKCPRMMVLPPTIKRLELDKCGELDYSIPSCLQNLTSLRSLILSHCPHIVSIPAEVMKNLKSLWNLTVLYCENLESLGDEKFLESLKSCNIVRCPHLTKLQYLNGGRHRKALLSGAAVPNSSHTIPPKQQRPLIVTPTTGASISTTCTPAITPGPPSNQPMPSTVTMALDEPTAAAQSSPSIIPSNLHMPSIVAPSTDTPSSSNESRKRKRVRQRN</sequence>
<dbReference type="PANTHER" id="PTHR36766:SF40">
    <property type="entry name" value="DISEASE RESISTANCE PROTEIN RGA3"/>
    <property type="match status" value="1"/>
</dbReference>
<keyword evidence="10" id="KW-1185">Reference proteome</keyword>
<dbReference type="PANTHER" id="PTHR36766">
    <property type="entry name" value="PLANT BROAD-SPECTRUM MILDEW RESISTANCE PROTEIN RPW8"/>
    <property type="match status" value="1"/>
</dbReference>
<dbReference type="GO" id="GO:0043531">
    <property type="term" value="F:ADP binding"/>
    <property type="evidence" value="ECO:0007669"/>
    <property type="project" value="InterPro"/>
</dbReference>
<gene>
    <name evidence="9" type="ORF">LUZ62_025720</name>
</gene>
<dbReference type="InterPro" id="IPR058922">
    <property type="entry name" value="WHD_DRP"/>
</dbReference>
<dbReference type="Pfam" id="PF00931">
    <property type="entry name" value="NB-ARC"/>
    <property type="match status" value="1"/>
</dbReference>
<dbReference type="Gene3D" id="1.10.8.430">
    <property type="entry name" value="Helical domain of apoptotic protease-activating factors"/>
    <property type="match status" value="1"/>
</dbReference>
<dbReference type="AlphaFoldDB" id="A0AAV8H601"/>